<comment type="caution">
    <text evidence="2">The sequence shown here is derived from an EMBL/GenBank/DDBJ whole genome shotgun (WGS) entry which is preliminary data.</text>
</comment>
<reference evidence="2 3" key="1">
    <citation type="submission" date="2024-01" db="EMBL/GenBank/DDBJ databases">
        <authorList>
            <person name="Waweru B."/>
        </authorList>
    </citation>
    <scope>NUCLEOTIDE SEQUENCE [LARGE SCALE GENOMIC DNA]</scope>
</reference>
<proteinExistence type="predicted"/>
<evidence type="ECO:0000313" key="3">
    <source>
        <dbReference type="Proteomes" id="UP001314170"/>
    </source>
</evidence>
<dbReference type="EMBL" id="CAWUPB010000994">
    <property type="protein sequence ID" value="CAK7336437.1"/>
    <property type="molecule type" value="Genomic_DNA"/>
</dbReference>
<accession>A0AAV1RLJ5</accession>
<keyword evidence="1" id="KW-0812">Transmembrane</keyword>
<dbReference type="AlphaFoldDB" id="A0AAV1RLJ5"/>
<keyword evidence="1" id="KW-1133">Transmembrane helix</keyword>
<keyword evidence="3" id="KW-1185">Reference proteome</keyword>
<gene>
    <name evidence="2" type="ORF">DCAF_LOCUS11445</name>
</gene>
<evidence type="ECO:0000313" key="2">
    <source>
        <dbReference type="EMBL" id="CAK7336437.1"/>
    </source>
</evidence>
<evidence type="ECO:0000256" key="1">
    <source>
        <dbReference type="SAM" id="Phobius"/>
    </source>
</evidence>
<feature type="transmembrane region" description="Helical" evidence="1">
    <location>
        <begin position="40"/>
        <end position="61"/>
    </location>
</feature>
<dbReference type="Proteomes" id="UP001314170">
    <property type="component" value="Unassembled WGS sequence"/>
</dbReference>
<name>A0AAV1RLJ5_9ROSI</name>
<protein>
    <submittedName>
        <fullName evidence="2">Uncharacterized protein</fullName>
    </submittedName>
</protein>
<sequence length="96" mass="10738">MMIAPALNLRKRVLLVKLRREIMEIVEVAKGKLGFDSKRYTTLLVVCSIVLPLSLMILILYQNQSFDLIGGLAKAEKSRNVTTLNVGKTPRPFLPA</sequence>
<keyword evidence="1" id="KW-0472">Membrane</keyword>
<organism evidence="2 3">
    <name type="scientific">Dovyalis caffra</name>
    <dbReference type="NCBI Taxonomy" id="77055"/>
    <lineage>
        <taxon>Eukaryota</taxon>
        <taxon>Viridiplantae</taxon>
        <taxon>Streptophyta</taxon>
        <taxon>Embryophyta</taxon>
        <taxon>Tracheophyta</taxon>
        <taxon>Spermatophyta</taxon>
        <taxon>Magnoliopsida</taxon>
        <taxon>eudicotyledons</taxon>
        <taxon>Gunneridae</taxon>
        <taxon>Pentapetalae</taxon>
        <taxon>rosids</taxon>
        <taxon>fabids</taxon>
        <taxon>Malpighiales</taxon>
        <taxon>Salicaceae</taxon>
        <taxon>Flacourtieae</taxon>
        <taxon>Dovyalis</taxon>
    </lineage>
</organism>